<evidence type="ECO:0000256" key="1">
    <source>
        <dbReference type="SAM" id="Phobius"/>
    </source>
</evidence>
<keyword evidence="1" id="KW-0472">Membrane</keyword>
<dbReference type="Proteomes" id="UP001172101">
    <property type="component" value="Unassembled WGS sequence"/>
</dbReference>
<comment type="caution">
    <text evidence="2">The sequence shown here is derived from an EMBL/GenBank/DDBJ whole genome shotgun (WGS) entry which is preliminary data.</text>
</comment>
<reference evidence="2" key="1">
    <citation type="submission" date="2023-06" db="EMBL/GenBank/DDBJ databases">
        <title>Genome-scale phylogeny and comparative genomics of the fungal order Sordariales.</title>
        <authorList>
            <consortium name="Lawrence Berkeley National Laboratory"/>
            <person name="Hensen N."/>
            <person name="Bonometti L."/>
            <person name="Westerberg I."/>
            <person name="Brannstrom I.O."/>
            <person name="Guillou S."/>
            <person name="Cros-Aarteil S."/>
            <person name="Calhoun S."/>
            <person name="Haridas S."/>
            <person name="Kuo A."/>
            <person name="Mondo S."/>
            <person name="Pangilinan J."/>
            <person name="Riley R."/>
            <person name="LaButti K."/>
            <person name="Andreopoulos B."/>
            <person name="Lipzen A."/>
            <person name="Chen C."/>
            <person name="Yanf M."/>
            <person name="Daum C."/>
            <person name="Ng V."/>
            <person name="Clum A."/>
            <person name="Steindorff A."/>
            <person name="Ohm R."/>
            <person name="Martin F."/>
            <person name="Silar P."/>
            <person name="Natvig D."/>
            <person name="Lalanne C."/>
            <person name="Gautier V."/>
            <person name="Ament-velasquez S.L."/>
            <person name="Kruys A."/>
            <person name="Hutchinson M.I."/>
            <person name="Powell A.J."/>
            <person name="Barry K."/>
            <person name="Miller A.N."/>
            <person name="Grigoriev I.V."/>
            <person name="Debuchy R."/>
            <person name="Gladieux P."/>
            <person name="Thoren M.H."/>
            <person name="Johannesson H."/>
        </authorList>
    </citation>
    <scope>NUCLEOTIDE SEQUENCE</scope>
    <source>
        <strain evidence="2">SMH2392-1A</strain>
    </source>
</reference>
<protein>
    <submittedName>
        <fullName evidence="2">Uncharacterized protein</fullName>
    </submittedName>
</protein>
<name>A0AA40B5T5_9PEZI</name>
<feature type="transmembrane region" description="Helical" evidence="1">
    <location>
        <begin position="39"/>
        <end position="61"/>
    </location>
</feature>
<gene>
    <name evidence="2" type="ORF">B0T26DRAFT_696009</name>
</gene>
<dbReference type="EMBL" id="JAUIRO010000002">
    <property type="protein sequence ID" value="KAK0727898.1"/>
    <property type="molecule type" value="Genomic_DNA"/>
</dbReference>
<organism evidence="2 3">
    <name type="scientific">Lasiosphaeria miniovina</name>
    <dbReference type="NCBI Taxonomy" id="1954250"/>
    <lineage>
        <taxon>Eukaryota</taxon>
        <taxon>Fungi</taxon>
        <taxon>Dikarya</taxon>
        <taxon>Ascomycota</taxon>
        <taxon>Pezizomycotina</taxon>
        <taxon>Sordariomycetes</taxon>
        <taxon>Sordariomycetidae</taxon>
        <taxon>Sordariales</taxon>
        <taxon>Lasiosphaeriaceae</taxon>
        <taxon>Lasiosphaeria</taxon>
    </lineage>
</organism>
<evidence type="ECO:0000313" key="2">
    <source>
        <dbReference type="EMBL" id="KAK0727898.1"/>
    </source>
</evidence>
<dbReference type="RefSeq" id="XP_060300753.1">
    <property type="nucleotide sequence ID" value="XM_060441327.1"/>
</dbReference>
<accession>A0AA40B5T5</accession>
<sequence>MIFWVALIPRCLGELSTVVFGLFLQVQVTFTILTISREAFGAAVLLVLGMSNKLGSFLVSLPRGKN</sequence>
<dbReference type="AlphaFoldDB" id="A0AA40B5T5"/>
<proteinExistence type="predicted"/>
<evidence type="ECO:0000313" key="3">
    <source>
        <dbReference type="Proteomes" id="UP001172101"/>
    </source>
</evidence>
<keyword evidence="1" id="KW-1133">Transmembrane helix</keyword>
<keyword evidence="1" id="KW-0812">Transmembrane</keyword>
<keyword evidence="3" id="KW-1185">Reference proteome</keyword>
<dbReference type="GeneID" id="85324597"/>
<feature type="transmembrane region" description="Helical" evidence="1">
    <location>
        <begin position="12"/>
        <end position="33"/>
    </location>
</feature>